<feature type="compositionally biased region" description="Basic and acidic residues" evidence="1">
    <location>
        <begin position="139"/>
        <end position="151"/>
    </location>
</feature>
<name>A0AAV0YUL5_VICFA</name>
<sequence>MVNTHLPKAPTFRLQPIQAQPNLHEIQQPKLQVVPRGRHPPIIVSNTEQASHRSGERKRRMKDGVEDGGGSIGTQASRPGVAYESGTPFFTLNSGLHRLNDTSRKQTTGRTKVGVDAREGTGAEATGIGQRVGRLGNSFEKDSDISKRDPDPPVAPTTANKLPPDLDPDRTEFKVEEN</sequence>
<gene>
    <name evidence="2" type="ORF">VFH_I350160</name>
</gene>
<reference evidence="2 3" key="1">
    <citation type="submission" date="2023-01" db="EMBL/GenBank/DDBJ databases">
        <authorList>
            <person name="Kreplak J."/>
        </authorList>
    </citation>
    <scope>NUCLEOTIDE SEQUENCE [LARGE SCALE GENOMIC DNA]</scope>
</reference>
<feature type="compositionally biased region" description="Basic and acidic residues" evidence="1">
    <location>
        <begin position="167"/>
        <end position="178"/>
    </location>
</feature>
<evidence type="ECO:0000313" key="2">
    <source>
        <dbReference type="EMBL" id="CAI8588493.1"/>
    </source>
</evidence>
<dbReference type="EMBL" id="OX451736">
    <property type="protein sequence ID" value="CAI8588493.1"/>
    <property type="molecule type" value="Genomic_DNA"/>
</dbReference>
<feature type="region of interest" description="Disordered" evidence="1">
    <location>
        <begin position="42"/>
        <end position="178"/>
    </location>
</feature>
<dbReference type="AlphaFoldDB" id="A0AAV0YUL5"/>
<dbReference type="Proteomes" id="UP001157006">
    <property type="component" value="Chromosome 1L"/>
</dbReference>
<evidence type="ECO:0000256" key="1">
    <source>
        <dbReference type="SAM" id="MobiDB-lite"/>
    </source>
</evidence>
<accession>A0AAV0YUL5</accession>
<keyword evidence="3" id="KW-1185">Reference proteome</keyword>
<protein>
    <submittedName>
        <fullName evidence="2">Uncharacterized protein</fullName>
    </submittedName>
</protein>
<proteinExistence type="predicted"/>
<organism evidence="2 3">
    <name type="scientific">Vicia faba</name>
    <name type="common">Broad bean</name>
    <name type="synonym">Faba vulgaris</name>
    <dbReference type="NCBI Taxonomy" id="3906"/>
    <lineage>
        <taxon>Eukaryota</taxon>
        <taxon>Viridiplantae</taxon>
        <taxon>Streptophyta</taxon>
        <taxon>Embryophyta</taxon>
        <taxon>Tracheophyta</taxon>
        <taxon>Spermatophyta</taxon>
        <taxon>Magnoliopsida</taxon>
        <taxon>eudicotyledons</taxon>
        <taxon>Gunneridae</taxon>
        <taxon>Pentapetalae</taxon>
        <taxon>rosids</taxon>
        <taxon>fabids</taxon>
        <taxon>Fabales</taxon>
        <taxon>Fabaceae</taxon>
        <taxon>Papilionoideae</taxon>
        <taxon>50 kb inversion clade</taxon>
        <taxon>NPAAA clade</taxon>
        <taxon>Hologalegina</taxon>
        <taxon>IRL clade</taxon>
        <taxon>Fabeae</taxon>
        <taxon>Vicia</taxon>
    </lineage>
</organism>
<evidence type="ECO:0000313" key="3">
    <source>
        <dbReference type="Proteomes" id="UP001157006"/>
    </source>
</evidence>